<feature type="transmembrane region" description="Helical" evidence="1">
    <location>
        <begin position="32"/>
        <end position="53"/>
    </location>
</feature>
<feature type="transmembrane region" description="Helical" evidence="1">
    <location>
        <begin position="158"/>
        <end position="177"/>
    </location>
</feature>
<reference evidence="2 3" key="1">
    <citation type="submission" date="2019-10" db="EMBL/GenBank/DDBJ databases">
        <title>Epibacterium sp. nov., isolated from seawater.</title>
        <authorList>
            <person name="Zhang X."/>
            <person name="Li N."/>
        </authorList>
    </citation>
    <scope>NUCLEOTIDE SEQUENCE [LARGE SCALE GENOMIC DNA]</scope>
    <source>
        <strain evidence="2 3">SM1969</strain>
    </source>
</reference>
<feature type="transmembrane region" description="Helical" evidence="1">
    <location>
        <begin position="116"/>
        <end position="137"/>
    </location>
</feature>
<keyword evidence="1" id="KW-0812">Transmembrane</keyword>
<dbReference type="Proteomes" id="UP000436694">
    <property type="component" value="Unassembled WGS sequence"/>
</dbReference>
<evidence type="ECO:0000313" key="2">
    <source>
        <dbReference type="EMBL" id="MQY42080.1"/>
    </source>
</evidence>
<feature type="transmembrane region" description="Helical" evidence="1">
    <location>
        <begin position="226"/>
        <end position="252"/>
    </location>
</feature>
<protein>
    <submittedName>
        <fullName evidence="2">Uncharacterized protein</fullName>
    </submittedName>
</protein>
<organism evidence="2 3">
    <name type="scientific">Tritonibacter aquimaris</name>
    <dbReference type="NCBI Taxonomy" id="2663379"/>
    <lineage>
        <taxon>Bacteria</taxon>
        <taxon>Pseudomonadati</taxon>
        <taxon>Pseudomonadota</taxon>
        <taxon>Alphaproteobacteria</taxon>
        <taxon>Rhodobacterales</taxon>
        <taxon>Paracoccaceae</taxon>
        <taxon>Tritonibacter</taxon>
    </lineage>
</organism>
<feature type="transmembrane region" description="Helical" evidence="1">
    <location>
        <begin position="73"/>
        <end position="92"/>
    </location>
</feature>
<evidence type="ECO:0000313" key="3">
    <source>
        <dbReference type="Proteomes" id="UP000436694"/>
    </source>
</evidence>
<evidence type="ECO:0000256" key="1">
    <source>
        <dbReference type="SAM" id="Phobius"/>
    </source>
</evidence>
<dbReference type="AlphaFoldDB" id="A0A844AKC7"/>
<gene>
    <name evidence="2" type="ORF">GG681_05470</name>
</gene>
<dbReference type="RefSeq" id="WP_153545891.1">
    <property type="nucleotide sequence ID" value="NZ_WIXK01000002.1"/>
</dbReference>
<sequence length="257" mass="28783">MGLNTLSARFLGLVGLLAAALAIEMEIRTVFFLDPTATYMVASYVLAMSLLFLSPKLHRWTLQLTRRFGPRILLAKGCGIWFGLVALFLFAARDEVISPAHPEFPAPYGELLTDTVVAQLLLWSLIVLVVTVFPFGLSYRLAREEREEEMPDRTGVSLLNLLSWGPLVVATVVAAWGQWGIEVAPSAAYQAWVQGRLLLLLPAIFVALFLWPLWANHRPRPPLHVLVRGVIWVVLFLFVAGNLLYGVLPWAWDLLQR</sequence>
<accession>A0A844AKC7</accession>
<keyword evidence="1" id="KW-1133">Transmembrane helix</keyword>
<feature type="transmembrane region" description="Helical" evidence="1">
    <location>
        <begin position="197"/>
        <end position="214"/>
    </location>
</feature>
<comment type="caution">
    <text evidence="2">The sequence shown here is derived from an EMBL/GenBank/DDBJ whole genome shotgun (WGS) entry which is preliminary data.</text>
</comment>
<proteinExistence type="predicted"/>
<keyword evidence="1" id="KW-0472">Membrane</keyword>
<name>A0A844AKC7_9RHOB</name>
<dbReference type="EMBL" id="WIXK01000002">
    <property type="protein sequence ID" value="MQY42080.1"/>
    <property type="molecule type" value="Genomic_DNA"/>
</dbReference>
<keyword evidence="3" id="KW-1185">Reference proteome</keyword>